<dbReference type="InterPro" id="IPR011249">
    <property type="entry name" value="Metalloenz_LuxS/M16"/>
</dbReference>
<evidence type="ECO:0000313" key="4">
    <source>
        <dbReference type="Proteomes" id="UP000191901"/>
    </source>
</evidence>
<dbReference type="GO" id="GO:0046872">
    <property type="term" value="F:metal ion binding"/>
    <property type="evidence" value="ECO:0007669"/>
    <property type="project" value="InterPro"/>
</dbReference>
<dbReference type="SUPFAM" id="SSF63411">
    <property type="entry name" value="LuxS/MPP-like metallohydrolase"/>
    <property type="match status" value="2"/>
</dbReference>
<keyword evidence="3" id="KW-0378">Hydrolase</keyword>
<dbReference type="Gene3D" id="3.30.830.10">
    <property type="entry name" value="Metalloenzyme, LuxS/M16 peptidase-like"/>
    <property type="match status" value="2"/>
</dbReference>
<sequence>MTSSSVVPTPTLRRTVLDNGLVVLAIENSVADIVSARIFVRVGSCRESAADAGLFSLLMALLTKGTINLSSFDIAEQVESVGASLSSDASTDYSLLSFKTVSSDFADMLALATQLLRQPGFPEPEIDLERRLTLQSIRAMQEQPFTIAFNQLRQAMYGEHPYALPGIGTEASITNLDLTNLKTAHATYFRPDNMVVSIAGNIPPDKAVALVEQAFGDWQPPSQPLPPLAFPTLPRQAKRRLIAQDTQQSIIMVGYAAPAVNHPAYPTLKLLNTYLGNGLSSRLFVELREKRGLAYDVSAFYPTRLGQSQFVAYMGTAPDNTAMAIEGLCQEVERLGTVRLGESELQAAKNKLLGQYALGKQTNAQIAQLLGWYEVLGLGIEFDQQFQAAIRTITADEAQAAAQEFFHHPYLSLLGPAAAIEPFAS</sequence>
<dbReference type="GO" id="GO:0006508">
    <property type="term" value="P:proteolysis"/>
    <property type="evidence" value="ECO:0007669"/>
    <property type="project" value="UniProtKB-KW"/>
</dbReference>
<dbReference type="Pfam" id="PF05193">
    <property type="entry name" value="Peptidase_M16_C"/>
    <property type="match status" value="1"/>
</dbReference>
<keyword evidence="3" id="KW-0645">Protease</keyword>
<feature type="domain" description="Peptidase M16 N-terminal" evidence="1">
    <location>
        <begin position="23"/>
        <end position="169"/>
    </location>
</feature>
<dbReference type="EC" id="3.4.24.-" evidence="3"/>
<gene>
    <name evidence="3" type="ORF">XM38_051690</name>
</gene>
<dbReference type="PANTHER" id="PTHR11851">
    <property type="entry name" value="METALLOPROTEASE"/>
    <property type="match status" value="1"/>
</dbReference>
<dbReference type="PANTHER" id="PTHR11851:SF224">
    <property type="entry name" value="PROCESSING PROTEASE"/>
    <property type="match status" value="1"/>
</dbReference>
<organism evidence="3 4">
    <name type="scientific">Halomicronema hongdechloris C2206</name>
    <dbReference type="NCBI Taxonomy" id="1641165"/>
    <lineage>
        <taxon>Bacteria</taxon>
        <taxon>Bacillati</taxon>
        <taxon>Cyanobacteriota</taxon>
        <taxon>Cyanophyceae</taxon>
        <taxon>Nodosilineales</taxon>
        <taxon>Nodosilineaceae</taxon>
        <taxon>Halomicronema</taxon>
    </lineage>
</organism>
<dbReference type="KEGG" id="hhg:XM38_051690"/>
<dbReference type="GO" id="GO:0008233">
    <property type="term" value="F:peptidase activity"/>
    <property type="evidence" value="ECO:0007669"/>
    <property type="project" value="UniProtKB-KW"/>
</dbReference>
<dbReference type="AlphaFoldDB" id="A0A1Z3HV63"/>
<dbReference type="InterPro" id="IPR007863">
    <property type="entry name" value="Peptidase_M16_C"/>
</dbReference>
<dbReference type="InterPro" id="IPR011765">
    <property type="entry name" value="Pept_M16_N"/>
</dbReference>
<evidence type="ECO:0000259" key="2">
    <source>
        <dbReference type="Pfam" id="PF05193"/>
    </source>
</evidence>
<protein>
    <submittedName>
        <fullName evidence="3">Zinc protease</fullName>
        <ecNumber evidence="3">3.4.24.-</ecNumber>
    </submittedName>
</protein>
<accession>A0A1Z3HV63</accession>
<name>A0A1Z3HV63_9CYAN</name>
<dbReference type="InterPro" id="IPR050361">
    <property type="entry name" value="MPP/UQCRC_Complex"/>
</dbReference>
<feature type="domain" description="Peptidase M16 C-terminal" evidence="2">
    <location>
        <begin position="176"/>
        <end position="352"/>
    </location>
</feature>
<dbReference type="EMBL" id="CP021983">
    <property type="protein sequence ID" value="ASC74194.1"/>
    <property type="molecule type" value="Genomic_DNA"/>
</dbReference>
<dbReference type="Pfam" id="PF00675">
    <property type="entry name" value="Peptidase_M16"/>
    <property type="match status" value="1"/>
</dbReference>
<evidence type="ECO:0000313" key="3">
    <source>
        <dbReference type="EMBL" id="ASC74194.1"/>
    </source>
</evidence>
<keyword evidence="4" id="KW-1185">Reference proteome</keyword>
<reference evidence="3 4" key="1">
    <citation type="journal article" date="2016" name="Biochim. Biophys. Acta">
        <title>Characterization of red-shifted phycobilisomes isolated from the chlorophyll f-containing cyanobacterium Halomicronema hongdechloris.</title>
        <authorList>
            <person name="Li Y."/>
            <person name="Lin Y."/>
            <person name="Garvey C.J."/>
            <person name="Birch D."/>
            <person name="Corkery R.W."/>
            <person name="Loughlin P.C."/>
            <person name="Scheer H."/>
            <person name="Willows R.D."/>
            <person name="Chen M."/>
        </authorList>
    </citation>
    <scope>NUCLEOTIDE SEQUENCE [LARGE SCALE GENOMIC DNA]</scope>
    <source>
        <strain evidence="3 4">C2206</strain>
    </source>
</reference>
<dbReference type="RefSeq" id="WP_225889412.1">
    <property type="nucleotide sequence ID" value="NZ_CP021983.2"/>
</dbReference>
<proteinExistence type="predicted"/>
<evidence type="ECO:0000259" key="1">
    <source>
        <dbReference type="Pfam" id="PF00675"/>
    </source>
</evidence>
<dbReference type="Proteomes" id="UP000191901">
    <property type="component" value="Chromosome"/>
</dbReference>